<organism evidence="7 8">
    <name type="scientific">Escallonia rubra</name>
    <dbReference type="NCBI Taxonomy" id="112253"/>
    <lineage>
        <taxon>Eukaryota</taxon>
        <taxon>Viridiplantae</taxon>
        <taxon>Streptophyta</taxon>
        <taxon>Embryophyta</taxon>
        <taxon>Tracheophyta</taxon>
        <taxon>Spermatophyta</taxon>
        <taxon>Magnoliopsida</taxon>
        <taxon>eudicotyledons</taxon>
        <taxon>Gunneridae</taxon>
        <taxon>Pentapetalae</taxon>
        <taxon>asterids</taxon>
        <taxon>campanulids</taxon>
        <taxon>Escalloniales</taxon>
        <taxon>Escalloniaceae</taxon>
        <taxon>Escallonia</taxon>
    </lineage>
</organism>
<dbReference type="InterPro" id="IPR032861">
    <property type="entry name" value="TAXi_N"/>
</dbReference>
<feature type="domain" description="Peptidase A1" evidence="6">
    <location>
        <begin position="114"/>
        <end position="450"/>
    </location>
</feature>
<dbReference type="EMBL" id="JAVXUO010003075">
    <property type="protein sequence ID" value="KAK2966963.1"/>
    <property type="molecule type" value="Genomic_DNA"/>
</dbReference>
<reference evidence="7" key="1">
    <citation type="submission" date="2022-12" db="EMBL/GenBank/DDBJ databases">
        <title>Draft genome assemblies for two species of Escallonia (Escalloniales).</title>
        <authorList>
            <person name="Chanderbali A."/>
            <person name="Dervinis C."/>
            <person name="Anghel I."/>
            <person name="Soltis D."/>
            <person name="Soltis P."/>
            <person name="Zapata F."/>
        </authorList>
    </citation>
    <scope>NUCLEOTIDE SEQUENCE</scope>
    <source>
        <strain evidence="7">UCBG92.1500</strain>
        <tissue evidence="7">Leaf</tissue>
    </source>
</reference>
<dbReference type="InterPro" id="IPR021109">
    <property type="entry name" value="Peptidase_aspartic_dom_sf"/>
</dbReference>
<evidence type="ECO:0000256" key="3">
    <source>
        <dbReference type="ARBA" id="ARBA00022750"/>
    </source>
</evidence>
<dbReference type="FunFam" id="2.40.70.10:FF:000033">
    <property type="entry name" value="Aspartyl protease family protein"/>
    <property type="match status" value="1"/>
</dbReference>
<protein>
    <recommendedName>
        <fullName evidence="6">Peptidase A1 domain-containing protein</fullName>
    </recommendedName>
</protein>
<dbReference type="InterPro" id="IPR051708">
    <property type="entry name" value="Plant_Aspart_Prot_A1"/>
</dbReference>
<dbReference type="Proteomes" id="UP001187471">
    <property type="component" value="Unassembled WGS sequence"/>
</dbReference>
<dbReference type="PANTHER" id="PTHR47967:SF14">
    <property type="entry name" value="EUKARYOTIC ASPARTYL PROTEASE FAMILY PROTEIN"/>
    <property type="match status" value="1"/>
</dbReference>
<name>A0AA88QCP9_9ASTE</name>
<dbReference type="InterPro" id="IPR032799">
    <property type="entry name" value="TAXi_C"/>
</dbReference>
<dbReference type="Pfam" id="PF14541">
    <property type="entry name" value="TAXi_C"/>
    <property type="match status" value="1"/>
</dbReference>
<keyword evidence="4" id="KW-0378">Hydrolase</keyword>
<dbReference type="GO" id="GO:0005576">
    <property type="term" value="C:extracellular region"/>
    <property type="evidence" value="ECO:0007669"/>
    <property type="project" value="TreeGrafter"/>
</dbReference>
<dbReference type="AlphaFoldDB" id="A0AA88QCP9"/>
<evidence type="ECO:0000256" key="2">
    <source>
        <dbReference type="ARBA" id="ARBA00022670"/>
    </source>
</evidence>
<dbReference type="GO" id="GO:0006508">
    <property type="term" value="P:proteolysis"/>
    <property type="evidence" value="ECO:0007669"/>
    <property type="project" value="UniProtKB-KW"/>
</dbReference>
<dbReference type="SUPFAM" id="SSF50630">
    <property type="entry name" value="Acid proteases"/>
    <property type="match status" value="1"/>
</dbReference>
<dbReference type="Pfam" id="PF14543">
    <property type="entry name" value="TAXi_N"/>
    <property type="match status" value="1"/>
</dbReference>
<comment type="similarity">
    <text evidence="1">Belongs to the peptidase A1 family.</text>
</comment>
<evidence type="ECO:0000256" key="5">
    <source>
        <dbReference type="ARBA" id="ARBA00023180"/>
    </source>
</evidence>
<gene>
    <name evidence="7" type="ORF">RJ640_026515</name>
</gene>
<sequence>MKTLDGARTKFVAMDTAFLLVHRARLLLVIMAFLVSTNITNSVATNPRSIVTKLIHRDSILSPFFNASATIKDRANRELELSTARLAYLKAATMVKSPDDIRGDIIADARGVVFLVNMSIGEPPVPQLLVLDTASRVLWVHCSPCTGCQTDNPLFDPSKSSTYFPWPCNHSPYCESHCDTGENHCTFSVSYKGGSYIAGNIATEKLTFVTSDEGSVDVPNIVFGCGHEFQHPHPSNQVSGYMGLDAGDGSLIHQVGNKFSYCIGNISDTNYIYNRLILGDGAVIEGDSTSLEIYNGFYYLTLEGISVGDKRLGIDPKVFQRSSEGGGVMIDSGTTVTFLARGAFEPLRSEVENIIGGSLRRVRATGNPDWLCYRGIAARDLGGFPVVTFHFGGGADLELNVENMFQNNMEQVFCLAVGVADGNSPSVIGVYAQQYLNIAYDLSAWTLSFERTDCQTLEDRLV</sequence>
<evidence type="ECO:0000259" key="6">
    <source>
        <dbReference type="PROSITE" id="PS51767"/>
    </source>
</evidence>
<dbReference type="InterPro" id="IPR033121">
    <property type="entry name" value="PEPTIDASE_A1"/>
</dbReference>
<dbReference type="PANTHER" id="PTHR47967">
    <property type="entry name" value="OS07G0603500 PROTEIN-RELATED"/>
    <property type="match status" value="1"/>
</dbReference>
<dbReference type="GO" id="GO:0004190">
    <property type="term" value="F:aspartic-type endopeptidase activity"/>
    <property type="evidence" value="ECO:0007669"/>
    <property type="project" value="UniProtKB-KW"/>
</dbReference>
<evidence type="ECO:0000256" key="4">
    <source>
        <dbReference type="ARBA" id="ARBA00022801"/>
    </source>
</evidence>
<dbReference type="Gene3D" id="2.40.70.10">
    <property type="entry name" value="Acid Proteases"/>
    <property type="match status" value="2"/>
</dbReference>
<evidence type="ECO:0000313" key="8">
    <source>
        <dbReference type="Proteomes" id="UP001187471"/>
    </source>
</evidence>
<accession>A0AA88QCP9</accession>
<keyword evidence="5" id="KW-0325">Glycoprotein</keyword>
<evidence type="ECO:0000256" key="1">
    <source>
        <dbReference type="ARBA" id="ARBA00007447"/>
    </source>
</evidence>
<keyword evidence="2" id="KW-0645">Protease</keyword>
<dbReference type="CDD" id="cd05476">
    <property type="entry name" value="pepsin_A_like_plant"/>
    <property type="match status" value="1"/>
</dbReference>
<evidence type="ECO:0000313" key="7">
    <source>
        <dbReference type="EMBL" id="KAK2966963.1"/>
    </source>
</evidence>
<keyword evidence="8" id="KW-1185">Reference proteome</keyword>
<keyword evidence="3" id="KW-0064">Aspartyl protease</keyword>
<dbReference type="InterPro" id="IPR034161">
    <property type="entry name" value="Pepsin-like_plant"/>
</dbReference>
<proteinExistence type="inferred from homology"/>
<comment type="caution">
    <text evidence="7">The sequence shown here is derived from an EMBL/GenBank/DDBJ whole genome shotgun (WGS) entry which is preliminary data.</text>
</comment>
<dbReference type="PROSITE" id="PS51767">
    <property type="entry name" value="PEPTIDASE_A1"/>
    <property type="match status" value="1"/>
</dbReference>